<dbReference type="RefSeq" id="WP_119784760.1">
    <property type="nucleotide sequence ID" value="NZ_QYUQ01000002.1"/>
</dbReference>
<name>A0A3A3G064_9BURK</name>
<gene>
    <name evidence="6" type="ORF">D3878_06700</name>
</gene>
<comment type="caution">
    <text evidence="6">The sequence shown here is derived from an EMBL/GenBank/DDBJ whole genome shotgun (WGS) entry which is preliminary data.</text>
</comment>
<dbReference type="InterPro" id="IPR058163">
    <property type="entry name" value="LysR-type_TF_proteobact-type"/>
</dbReference>
<evidence type="ECO:0000313" key="7">
    <source>
        <dbReference type="Proteomes" id="UP000266327"/>
    </source>
</evidence>
<keyword evidence="3" id="KW-0238">DNA-binding</keyword>
<evidence type="ECO:0000256" key="1">
    <source>
        <dbReference type="ARBA" id="ARBA00009437"/>
    </source>
</evidence>
<dbReference type="PANTHER" id="PTHR30537:SF74">
    <property type="entry name" value="HTH-TYPE TRANSCRIPTIONAL REGULATOR TRPI"/>
    <property type="match status" value="1"/>
</dbReference>
<dbReference type="Gene3D" id="1.10.10.10">
    <property type="entry name" value="Winged helix-like DNA-binding domain superfamily/Winged helix DNA-binding domain"/>
    <property type="match status" value="1"/>
</dbReference>
<proteinExistence type="inferred from homology"/>
<evidence type="ECO:0000256" key="4">
    <source>
        <dbReference type="ARBA" id="ARBA00023163"/>
    </source>
</evidence>
<dbReference type="GO" id="GO:0006351">
    <property type="term" value="P:DNA-templated transcription"/>
    <property type="evidence" value="ECO:0007669"/>
    <property type="project" value="TreeGrafter"/>
</dbReference>
<dbReference type="GO" id="GO:0043565">
    <property type="term" value="F:sequence-specific DNA binding"/>
    <property type="evidence" value="ECO:0007669"/>
    <property type="project" value="TreeGrafter"/>
</dbReference>
<evidence type="ECO:0000256" key="3">
    <source>
        <dbReference type="ARBA" id="ARBA00023125"/>
    </source>
</evidence>
<dbReference type="Pfam" id="PF00126">
    <property type="entry name" value="HTH_1"/>
    <property type="match status" value="1"/>
</dbReference>
<accession>A0A3A3G064</accession>
<comment type="similarity">
    <text evidence="1">Belongs to the LysR transcriptional regulatory family.</text>
</comment>
<dbReference type="InterPro" id="IPR005119">
    <property type="entry name" value="LysR_subst-bd"/>
</dbReference>
<dbReference type="CDD" id="cd08432">
    <property type="entry name" value="PBP2_GcdR_TrpI_HvrB_AmpR_like"/>
    <property type="match status" value="1"/>
</dbReference>
<evidence type="ECO:0000256" key="2">
    <source>
        <dbReference type="ARBA" id="ARBA00023015"/>
    </source>
</evidence>
<evidence type="ECO:0000259" key="5">
    <source>
        <dbReference type="PROSITE" id="PS50931"/>
    </source>
</evidence>
<reference evidence="7" key="1">
    <citation type="submission" date="2018-09" db="EMBL/GenBank/DDBJ databases">
        <authorList>
            <person name="Zhu H."/>
        </authorList>
    </citation>
    <scope>NUCLEOTIDE SEQUENCE [LARGE SCALE GENOMIC DNA]</scope>
    <source>
        <strain evidence="7">K1S02-23</strain>
    </source>
</reference>
<dbReference type="SUPFAM" id="SSF46785">
    <property type="entry name" value="Winged helix' DNA-binding domain"/>
    <property type="match status" value="1"/>
</dbReference>
<dbReference type="FunFam" id="1.10.10.10:FF:000001">
    <property type="entry name" value="LysR family transcriptional regulator"/>
    <property type="match status" value="1"/>
</dbReference>
<dbReference type="InterPro" id="IPR036390">
    <property type="entry name" value="WH_DNA-bd_sf"/>
</dbReference>
<sequence>MNRYPPLKALVAFDAAMRTHSFTHAAEKLHVTPGAIGQQIQKLEEWLGVLLFTRQIRQVQPTADGLLYWERIQPALAQIADASEKLRDRRSMAVWLSMPPSFAAKWFPRRMARLLTRYPEIELHLNASTALVDFEREQIDLAIRYFEGSAANLDATLLFQDEARAYCSPGYAADLSLKQPDDLARATLLHTTVQPYWPKWLRHFSRLKDADIASIPRIHFDQGMVAIEAAKQGQGVVLSSALLMEEETTEGTLIEPFDCRLPLSSGYYVVHHRRLALRPAAAAVKEWLIEETA</sequence>
<dbReference type="PRINTS" id="PR00039">
    <property type="entry name" value="HTHLYSR"/>
</dbReference>
<dbReference type="OrthoDB" id="9178397at2"/>
<dbReference type="InterPro" id="IPR036388">
    <property type="entry name" value="WH-like_DNA-bd_sf"/>
</dbReference>
<evidence type="ECO:0000313" key="6">
    <source>
        <dbReference type="EMBL" id="RJG01311.1"/>
    </source>
</evidence>
<dbReference type="PANTHER" id="PTHR30537">
    <property type="entry name" value="HTH-TYPE TRANSCRIPTIONAL REGULATOR"/>
    <property type="match status" value="1"/>
</dbReference>
<feature type="domain" description="HTH lysR-type" evidence="5">
    <location>
        <begin position="5"/>
        <end position="62"/>
    </location>
</feature>
<dbReference type="EMBL" id="QYUQ01000002">
    <property type="protein sequence ID" value="RJG01311.1"/>
    <property type="molecule type" value="Genomic_DNA"/>
</dbReference>
<protein>
    <submittedName>
        <fullName evidence="6">LysR family transcriptional regulator</fullName>
    </submittedName>
</protein>
<dbReference type="Pfam" id="PF03466">
    <property type="entry name" value="LysR_substrate"/>
    <property type="match status" value="1"/>
</dbReference>
<keyword evidence="7" id="KW-1185">Reference proteome</keyword>
<dbReference type="Gene3D" id="3.40.190.10">
    <property type="entry name" value="Periplasmic binding protein-like II"/>
    <property type="match status" value="2"/>
</dbReference>
<dbReference type="PROSITE" id="PS50931">
    <property type="entry name" value="HTH_LYSR"/>
    <property type="match status" value="1"/>
</dbReference>
<dbReference type="InterPro" id="IPR000847">
    <property type="entry name" value="LysR_HTH_N"/>
</dbReference>
<dbReference type="AlphaFoldDB" id="A0A3A3G064"/>
<dbReference type="Proteomes" id="UP000266327">
    <property type="component" value="Unassembled WGS sequence"/>
</dbReference>
<dbReference type="SUPFAM" id="SSF53850">
    <property type="entry name" value="Periplasmic binding protein-like II"/>
    <property type="match status" value="1"/>
</dbReference>
<keyword evidence="2" id="KW-0805">Transcription regulation</keyword>
<keyword evidence="4" id="KW-0804">Transcription</keyword>
<dbReference type="GO" id="GO:0003700">
    <property type="term" value="F:DNA-binding transcription factor activity"/>
    <property type="evidence" value="ECO:0007669"/>
    <property type="project" value="InterPro"/>
</dbReference>
<organism evidence="6 7">
    <name type="scientific">Noviherbaspirillum sedimenti</name>
    <dbReference type="NCBI Taxonomy" id="2320865"/>
    <lineage>
        <taxon>Bacteria</taxon>
        <taxon>Pseudomonadati</taxon>
        <taxon>Pseudomonadota</taxon>
        <taxon>Betaproteobacteria</taxon>
        <taxon>Burkholderiales</taxon>
        <taxon>Oxalobacteraceae</taxon>
        <taxon>Noviherbaspirillum</taxon>
    </lineage>
</organism>